<organism evidence="2 3">
    <name type="scientific">Pseudozyma flocculosa</name>
    <dbReference type="NCBI Taxonomy" id="84751"/>
    <lineage>
        <taxon>Eukaryota</taxon>
        <taxon>Fungi</taxon>
        <taxon>Dikarya</taxon>
        <taxon>Basidiomycota</taxon>
        <taxon>Ustilaginomycotina</taxon>
        <taxon>Ustilaginomycetes</taxon>
        <taxon>Ustilaginales</taxon>
        <taxon>Ustilaginaceae</taxon>
        <taxon>Pseudozyma</taxon>
    </lineage>
</organism>
<proteinExistence type="predicted"/>
<sequence length="297" mass="31905">MASERSGAQRASNSRQAGRQATHRRPGSSPARYRVEIAHTRTHSARLGEPLLTARGGRVGRNEALTNGNVRACFLSRLRRPNTDERGDRGHTKARDPLPPAPRAGAWHPAGLDPLLDNTLRDAQRHGHAVQGKGQLPGGQRTGRHLETVQAFLWASSCLSVSPCRTTLIDNAAAAAAFNIRTNLDRVQAVGSGDASRLHASRVGPPVPSNPGRGEGCISLLCALIDDDGHHLPTAVLRYILAPAQHTTQHKYKMRRLSEARTVQSQTPRLGHVDPRPRCSAGASRPPASLDPAPTPT</sequence>
<dbReference type="EMBL" id="OOIP01000018">
    <property type="protein sequence ID" value="SPO40174.1"/>
    <property type="molecule type" value="Genomic_DNA"/>
</dbReference>
<feature type="region of interest" description="Disordered" evidence="1">
    <location>
        <begin position="77"/>
        <end position="108"/>
    </location>
</feature>
<gene>
    <name evidence="2" type="ORF">PSFLO_05656</name>
</gene>
<protein>
    <submittedName>
        <fullName evidence="2">Uncharacterized protein</fullName>
    </submittedName>
</protein>
<dbReference type="Proteomes" id="UP000323386">
    <property type="component" value="Unassembled WGS sequence"/>
</dbReference>
<evidence type="ECO:0000256" key="1">
    <source>
        <dbReference type="SAM" id="MobiDB-lite"/>
    </source>
</evidence>
<evidence type="ECO:0000313" key="3">
    <source>
        <dbReference type="Proteomes" id="UP000323386"/>
    </source>
</evidence>
<accession>A0A5C3F6L5</accession>
<feature type="region of interest" description="Disordered" evidence="1">
    <location>
        <begin position="256"/>
        <end position="297"/>
    </location>
</feature>
<reference evidence="2 3" key="1">
    <citation type="submission" date="2018-03" db="EMBL/GenBank/DDBJ databases">
        <authorList>
            <person name="Guldener U."/>
        </authorList>
    </citation>
    <scope>NUCLEOTIDE SEQUENCE [LARGE SCALE GENOMIC DNA]</scope>
    <source>
        <strain evidence="2 3">DAOM196992</strain>
    </source>
</reference>
<keyword evidence="3" id="KW-1185">Reference proteome</keyword>
<feature type="region of interest" description="Disordered" evidence="1">
    <location>
        <begin position="1"/>
        <end position="32"/>
    </location>
</feature>
<dbReference type="AlphaFoldDB" id="A0A5C3F6L5"/>
<name>A0A5C3F6L5_9BASI</name>
<feature type="compositionally biased region" description="Basic and acidic residues" evidence="1">
    <location>
        <begin position="81"/>
        <end position="96"/>
    </location>
</feature>
<evidence type="ECO:0000313" key="2">
    <source>
        <dbReference type="EMBL" id="SPO40174.1"/>
    </source>
</evidence>
<feature type="compositionally biased region" description="Polar residues" evidence="1">
    <location>
        <begin position="9"/>
        <end position="19"/>
    </location>
</feature>